<evidence type="ECO:0000313" key="2">
    <source>
        <dbReference type="EMBL" id="PYF74354.1"/>
    </source>
</evidence>
<evidence type="ECO:0000259" key="1">
    <source>
        <dbReference type="Pfam" id="PF01844"/>
    </source>
</evidence>
<dbReference type="GO" id="GO:0003676">
    <property type="term" value="F:nucleic acid binding"/>
    <property type="evidence" value="ECO:0007669"/>
    <property type="project" value="InterPro"/>
</dbReference>
<dbReference type="AlphaFoldDB" id="A0A318UD80"/>
<keyword evidence="3" id="KW-1185">Reference proteome</keyword>
<dbReference type="InterPro" id="IPR002711">
    <property type="entry name" value="HNH"/>
</dbReference>
<dbReference type="Gene3D" id="1.10.30.50">
    <property type="match status" value="1"/>
</dbReference>
<dbReference type="RefSeq" id="WP_110831589.1">
    <property type="nucleotide sequence ID" value="NZ_QKLU01000004.1"/>
</dbReference>
<dbReference type="GO" id="GO:0004519">
    <property type="term" value="F:endonuclease activity"/>
    <property type="evidence" value="ECO:0007669"/>
    <property type="project" value="InterPro"/>
</dbReference>
<accession>A0A318UD80</accession>
<dbReference type="GO" id="GO:0008270">
    <property type="term" value="F:zinc ion binding"/>
    <property type="evidence" value="ECO:0007669"/>
    <property type="project" value="InterPro"/>
</dbReference>
<name>A0A318UD80_9SPHI</name>
<organism evidence="2 3">
    <name type="scientific">Pedobacter nutrimenti</name>
    <dbReference type="NCBI Taxonomy" id="1241337"/>
    <lineage>
        <taxon>Bacteria</taxon>
        <taxon>Pseudomonadati</taxon>
        <taxon>Bacteroidota</taxon>
        <taxon>Sphingobacteriia</taxon>
        <taxon>Sphingobacteriales</taxon>
        <taxon>Sphingobacteriaceae</taxon>
        <taxon>Pedobacter</taxon>
    </lineage>
</organism>
<dbReference type="EMBL" id="QKLU01000004">
    <property type="protein sequence ID" value="PYF74354.1"/>
    <property type="molecule type" value="Genomic_DNA"/>
</dbReference>
<proteinExistence type="predicted"/>
<evidence type="ECO:0000313" key="3">
    <source>
        <dbReference type="Proteomes" id="UP000248198"/>
    </source>
</evidence>
<reference evidence="2 3" key="1">
    <citation type="submission" date="2018-06" db="EMBL/GenBank/DDBJ databases">
        <title>Genomic Encyclopedia of Archaeal and Bacterial Type Strains, Phase II (KMG-II): from individual species to whole genera.</title>
        <authorList>
            <person name="Goeker M."/>
        </authorList>
    </citation>
    <scope>NUCLEOTIDE SEQUENCE [LARGE SCALE GENOMIC DNA]</scope>
    <source>
        <strain evidence="2 3">DSM 27372</strain>
    </source>
</reference>
<sequence>MIIIKNSAASLVGTLENQKNATNNNIVLEKNEIILLQQTVRSLKNKGQKQICWMMNYVKTYEDTNNESDSIWGKHWKYIIQGENLRPVEGFNIKDLQVTAHNYSQPQFNVKVKPEDEFEINKWIEEMIDQTNNDNVFFPEVAKDYKDIAAQIDELNKKYLGQPDYRSSIVKAVRRPTQLKKAIIQRDGTTCKICRKEGFIKKTGERYCELHHMIELNRNAPNTLQSWNVLVLCATCHRQLHYGKTHSQYLNPGWLIVIDGKEYVFNTI</sequence>
<dbReference type="Pfam" id="PF01844">
    <property type="entry name" value="HNH"/>
    <property type="match status" value="1"/>
</dbReference>
<dbReference type="InterPro" id="IPR003615">
    <property type="entry name" value="HNH_nuc"/>
</dbReference>
<dbReference type="CDD" id="cd00085">
    <property type="entry name" value="HNHc"/>
    <property type="match status" value="1"/>
</dbReference>
<gene>
    <name evidence="2" type="ORF">B0O44_104525</name>
</gene>
<comment type="caution">
    <text evidence="2">The sequence shown here is derived from an EMBL/GenBank/DDBJ whole genome shotgun (WGS) entry which is preliminary data.</text>
</comment>
<dbReference type="OrthoDB" id="9779761at2"/>
<feature type="domain" description="HNH" evidence="1">
    <location>
        <begin position="191"/>
        <end position="242"/>
    </location>
</feature>
<protein>
    <submittedName>
        <fullName evidence="2">5-methylcytosine-specific restriction protein A</fullName>
    </submittedName>
</protein>
<dbReference type="Proteomes" id="UP000248198">
    <property type="component" value="Unassembled WGS sequence"/>
</dbReference>